<proteinExistence type="predicted"/>
<dbReference type="Proteomes" id="UP000537326">
    <property type="component" value="Unassembled WGS sequence"/>
</dbReference>
<name>A0A7Y9YJF4_9ACTN</name>
<reference evidence="2 3" key="1">
    <citation type="submission" date="2020-07" db="EMBL/GenBank/DDBJ databases">
        <title>Sequencing the genomes of 1000 actinobacteria strains.</title>
        <authorList>
            <person name="Klenk H.-P."/>
        </authorList>
    </citation>
    <scope>NUCLEOTIDE SEQUENCE [LARGE SCALE GENOMIC DNA]</scope>
    <source>
        <strain evidence="2 3">DSM 18248</strain>
    </source>
</reference>
<keyword evidence="3" id="KW-1185">Reference proteome</keyword>
<protein>
    <submittedName>
        <fullName evidence="2">Uncharacterized protein</fullName>
    </submittedName>
</protein>
<organism evidence="2 3">
    <name type="scientific">Nocardioides marinus</name>
    <dbReference type="NCBI Taxonomy" id="374514"/>
    <lineage>
        <taxon>Bacteria</taxon>
        <taxon>Bacillati</taxon>
        <taxon>Actinomycetota</taxon>
        <taxon>Actinomycetes</taxon>
        <taxon>Propionibacteriales</taxon>
        <taxon>Nocardioidaceae</taxon>
        <taxon>Nocardioides</taxon>
    </lineage>
</organism>
<comment type="caution">
    <text evidence="2">The sequence shown here is derived from an EMBL/GenBank/DDBJ whole genome shotgun (WGS) entry which is preliminary data.</text>
</comment>
<evidence type="ECO:0000313" key="3">
    <source>
        <dbReference type="Proteomes" id="UP000537326"/>
    </source>
</evidence>
<dbReference type="RefSeq" id="WP_179532111.1">
    <property type="nucleotide sequence ID" value="NZ_BAAAPP010000008.1"/>
</dbReference>
<dbReference type="EMBL" id="JACBZI010000001">
    <property type="protein sequence ID" value="NYI11420.1"/>
    <property type="molecule type" value="Genomic_DNA"/>
</dbReference>
<gene>
    <name evidence="2" type="ORF">BKA05_002935</name>
</gene>
<accession>A0A7Y9YJF4</accession>
<dbReference type="AlphaFoldDB" id="A0A7Y9YJF4"/>
<feature type="region of interest" description="Disordered" evidence="1">
    <location>
        <begin position="1"/>
        <end position="27"/>
    </location>
</feature>
<evidence type="ECO:0000313" key="2">
    <source>
        <dbReference type="EMBL" id="NYI11420.1"/>
    </source>
</evidence>
<sequence length="85" mass="8925">MSIEQHPGPHPEREPAPAQTPVPADAGAALARLLHGLTTAVLALPTEVPRTDDDPGSAEPDETPAAPVRERRTGSLLSELSFLDD</sequence>
<evidence type="ECO:0000256" key="1">
    <source>
        <dbReference type="SAM" id="MobiDB-lite"/>
    </source>
</evidence>
<feature type="region of interest" description="Disordered" evidence="1">
    <location>
        <begin position="43"/>
        <end position="85"/>
    </location>
</feature>